<protein>
    <submittedName>
        <fullName evidence="2">Uncharacterized protein</fullName>
    </submittedName>
</protein>
<dbReference type="OrthoDB" id="447953at2759"/>
<sequence length="149" mass="17179">MPGAIQVQHEATHVAAARLDMNVLAVGDIFDAFAEPADRERRRQCELLDHRNADFDILPQIRFNPEFLDPQQRKDERVLGTAGDRAIRPEQHAGFRRKRSCVREGQRRESRTRIRPRRGVLRHPAQAHSDLLDLSTPMTGLQTDFLRII</sequence>
<dbReference type="KEGG" id="adl:AURDEDRAFT_146438"/>
<evidence type="ECO:0000313" key="3">
    <source>
        <dbReference type="Proteomes" id="UP000006514"/>
    </source>
</evidence>
<accession>J0WXU2</accession>
<proteinExistence type="predicted"/>
<dbReference type="EMBL" id="JH687805">
    <property type="protein sequence ID" value="EJD40141.1"/>
    <property type="molecule type" value="Genomic_DNA"/>
</dbReference>
<gene>
    <name evidence="2" type="ORF">AURDEDRAFT_146438</name>
</gene>
<evidence type="ECO:0000256" key="1">
    <source>
        <dbReference type="SAM" id="MobiDB-lite"/>
    </source>
</evidence>
<reference evidence="3" key="1">
    <citation type="journal article" date="2012" name="Science">
        <title>The Paleozoic origin of enzymatic lignin decomposition reconstructed from 31 fungal genomes.</title>
        <authorList>
            <person name="Floudas D."/>
            <person name="Binder M."/>
            <person name="Riley R."/>
            <person name="Barry K."/>
            <person name="Blanchette R.A."/>
            <person name="Henrissat B."/>
            <person name="Martinez A.T."/>
            <person name="Otillar R."/>
            <person name="Spatafora J.W."/>
            <person name="Yadav J.S."/>
            <person name="Aerts A."/>
            <person name="Benoit I."/>
            <person name="Boyd A."/>
            <person name="Carlson A."/>
            <person name="Copeland A."/>
            <person name="Coutinho P.M."/>
            <person name="de Vries R.P."/>
            <person name="Ferreira P."/>
            <person name="Findley K."/>
            <person name="Foster B."/>
            <person name="Gaskell J."/>
            <person name="Glotzer D."/>
            <person name="Gorecki P."/>
            <person name="Heitman J."/>
            <person name="Hesse C."/>
            <person name="Hori C."/>
            <person name="Igarashi K."/>
            <person name="Jurgens J.A."/>
            <person name="Kallen N."/>
            <person name="Kersten P."/>
            <person name="Kohler A."/>
            <person name="Kuees U."/>
            <person name="Kumar T.K.A."/>
            <person name="Kuo A."/>
            <person name="LaButti K."/>
            <person name="Larrondo L.F."/>
            <person name="Lindquist E."/>
            <person name="Ling A."/>
            <person name="Lombard V."/>
            <person name="Lucas S."/>
            <person name="Lundell T."/>
            <person name="Martin R."/>
            <person name="McLaughlin D.J."/>
            <person name="Morgenstern I."/>
            <person name="Morin E."/>
            <person name="Murat C."/>
            <person name="Nagy L.G."/>
            <person name="Nolan M."/>
            <person name="Ohm R.A."/>
            <person name="Patyshakuliyeva A."/>
            <person name="Rokas A."/>
            <person name="Ruiz-Duenas F.J."/>
            <person name="Sabat G."/>
            <person name="Salamov A."/>
            <person name="Samejima M."/>
            <person name="Schmutz J."/>
            <person name="Slot J.C."/>
            <person name="St John F."/>
            <person name="Stenlid J."/>
            <person name="Sun H."/>
            <person name="Sun S."/>
            <person name="Syed K."/>
            <person name="Tsang A."/>
            <person name="Wiebenga A."/>
            <person name="Young D."/>
            <person name="Pisabarro A."/>
            <person name="Eastwood D.C."/>
            <person name="Martin F."/>
            <person name="Cullen D."/>
            <person name="Grigoriev I.V."/>
            <person name="Hibbett D.S."/>
        </authorList>
    </citation>
    <scope>NUCLEOTIDE SEQUENCE [LARGE SCALE GENOMIC DNA]</scope>
    <source>
        <strain evidence="3">TFB10046</strain>
    </source>
</reference>
<name>J0WXU2_AURST</name>
<keyword evidence="3" id="KW-1185">Reference proteome</keyword>
<feature type="region of interest" description="Disordered" evidence="1">
    <location>
        <begin position="76"/>
        <end position="95"/>
    </location>
</feature>
<dbReference type="AlphaFoldDB" id="J0WXU2"/>
<organism evidence="2 3">
    <name type="scientific">Auricularia subglabra (strain TFB-10046 / SS5)</name>
    <name type="common">White-rot fungus</name>
    <name type="synonym">Auricularia delicata (strain TFB10046)</name>
    <dbReference type="NCBI Taxonomy" id="717982"/>
    <lineage>
        <taxon>Eukaryota</taxon>
        <taxon>Fungi</taxon>
        <taxon>Dikarya</taxon>
        <taxon>Basidiomycota</taxon>
        <taxon>Agaricomycotina</taxon>
        <taxon>Agaricomycetes</taxon>
        <taxon>Auriculariales</taxon>
        <taxon>Auriculariaceae</taxon>
        <taxon>Auricularia</taxon>
    </lineage>
</organism>
<dbReference type="InParanoid" id="J0WXU2"/>
<dbReference type="Proteomes" id="UP000006514">
    <property type="component" value="Unassembled WGS sequence"/>
</dbReference>
<evidence type="ECO:0000313" key="2">
    <source>
        <dbReference type="EMBL" id="EJD40141.1"/>
    </source>
</evidence>